<gene>
    <name evidence="2" type="ORF">WN48_10591</name>
</gene>
<dbReference type="AlphaFoldDB" id="A0A310SIK7"/>
<protein>
    <submittedName>
        <fullName evidence="2">Astakine</fullName>
    </submittedName>
</protein>
<evidence type="ECO:0000313" key="2">
    <source>
        <dbReference type="EMBL" id="OAD53282.1"/>
    </source>
</evidence>
<accession>A0A310SIK7</accession>
<evidence type="ECO:0000256" key="1">
    <source>
        <dbReference type="SAM" id="SignalP"/>
    </source>
</evidence>
<dbReference type="Gene3D" id="2.10.80.10">
    <property type="entry name" value="Lipase, subunit A"/>
    <property type="match status" value="1"/>
</dbReference>
<dbReference type="Proteomes" id="UP000250275">
    <property type="component" value="Unassembled WGS sequence"/>
</dbReference>
<feature type="signal peptide" evidence="1">
    <location>
        <begin position="1"/>
        <end position="20"/>
    </location>
</feature>
<feature type="chain" id="PRO_5016458906" evidence="1">
    <location>
        <begin position="21"/>
        <end position="113"/>
    </location>
</feature>
<reference evidence="2 3" key="1">
    <citation type="submission" date="2015-07" db="EMBL/GenBank/DDBJ databases">
        <title>The genome of Eufriesea mexicana.</title>
        <authorList>
            <person name="Pan H."/>
            <person name="Kapheim K."/>
        </authorList>
    </citation>
    <scope>NUCLEOTIDE SEQUENCE [LARGE SCALE GENOMIC DNA]</scope>
    <source>
        <strain evidence="2">0111107269</strain>
        <tissue evidence="2">Whole body</tissue>
    </source>
</reference>
<organism evidence="2 3">
    <name type="scientific">Eufriesea mexicana</name>
    <dbReference type="NCBI Taxonomy" id="516756"/>
    <lineage>
        <taxon>Eukaryota</taxon>
        <taxon>Metazoa</taxon>
        <taxon>Ecdysozoa</taxon>
        <taxon>Arthropoda</taxon>
        <taxon>Hexapoda</taxon>
        <taxon>Insecta</taxon>
        <taxon>Pterygota</taxon>
        <taxon>Neoptera</taxon>
        <taxon>Endopterygota</taxon>
        <taxon>Hymenoptera</taxon>
        <taxon>Apocrita</taxon>
        <taxon>Aculeata</taxon>
        <taxon>Apoidea</taxon>
        <taxon>Anthophila</taxon>
        <taxon>Apidae</taxon>
        <taxon>Eufriesea</taxon>
    </lineage>
</organism>
<dbReference type="OrthoDB" id="6408184at2759"/>
<dbReference type="EMBL" id="KQ767877">
    <property type="protein sequence ID" value="OAD53282.1"/>
    <property type="molecule type" value="Genomic_DNA"/>
</dbReference>
<sequence>MTPIFAISVLLFALVCSCHAQVNRPDYRYCQNNSECQPDHCCTIGPLRYSIPQCKSMQKEGEICRPGNVSTLNVTVGYPDGTELKLEDVHYIFCPCVEGLLCDDKEGVCKEID</sequence>
<evidence type="ECO:0000313" key="3">
    <source>
        <dbReference type="Proteomes" id="UP000250275"/>
    </source>
</evidence>
<name>A0A310SIK7_9HYME</name>
<keyword evidence="1" id="KW-0732">Signal</keyword>
<keyword evidence="3" id="KW-1185">Reference proteome</keyword>
<proteinExistence type="predicted"/>